<dbReference type="InterPro" id="IPR047801">
    <property type="entry name" value="Peptidase_C45"/>
</dbReference>
<dbReference type="InterPro" id="IPR047794">
    <property type="entry name" value="C45_proenzyme-like"/>
</dbReference>
<sequence>MFPVYSDTIQFKGTHYEFGYMQGETLKESPILPNRAKQWTSRRTRHFATDQEKALTLLSKYIPGVIEEIHGLADALQWSIDDAIREFGGYYLEYGKSGCSILTGTDYLIRNYDSHPGSYEGRFTLYQPTDGGYAVIGPSMQITGRIDGMNEKGLAMGYNFINRIHSGDGFICNMIGRMILETCSNVEDAINLLKEIPHRTSFSYVLLDPKGDSYVVEASPRSVIARKSNTSTNHFEMLLEENRYRMDDSKRRQQIMEKQQKLGVYEAFSLLNNKDEQVFSEKYDASSGTLHTSAYIPKEKKVWFAMGPNRNPVIFDFEKFLGGEKNNIKKIKGELNFNVPFLNMNLL</sequence>
<dbReference type="GO" id="GO:0016746">
    <property type="term" value="F:acyltransferase activity"/>
    <property type="evidence" value="ECO:0007669"/>
    <property type="project" value="UniProtKB-KW"/>
</dbReference>
<keyword evidence="3" id="KW-1185">Reference proteome</keyword>
<dbReference type="AlphaFoldDB" id="A0A2N5M518"/>
<reference evidence="2 3" key="1">
    <citation type="submission" date="2017-11" db="EMBL/GenBank/DDBJ databases">
        <title>Comparitive Functional Genomics of Dry Heat Resistant strains isolated from the Viking Spacecraft.</title>
        <authorList>
            <person name="Seuylemezian A."/>
            <person name="Cooper K."/>
            <person name="Vaishampayan P."/>
        </authorList>
    </citation>
    <scope>NUCLEOTIDE SEQUENCE [LARGE SCALE GENOMIC DNA]</scope>
    <source>
        <strain evidence="2 3">V1-29</strain>
    </source>
</reference>
<dbReference type="EMBL" id="PGUY01000039">
    <property type="protein sequence ID" value="PLT29458.1"/>
    <property type="molecule type" value="Genomic_DNA"/>
</dbReference>
<dbReference type="OrthoDB" id="8617387at2"/>
<evidence type="ECO:0000313" key="2">
    <source>
        <dbReference type="EMBL" id="PLT29458.1"/>
    </source>
</evidence>
<proteinExistence type="predicted"/>
<accession>A0A2N5M518</accession>
<keyword evidence="2" id="KW-0012">Acyltransferase</keyword>
<dbReference type="PANTHER" id="PTHR34180:SF1">
    <property type="entry name" value="BETA-ALANYL-DOPAMINE_CARCININE HYDROLASE"/>
    <property type="match status" value="1"/>
</dbReference>
<dbReference type="SUPFAM" id="SSF56235">
    <property type="entry name" value="N-terminal nucleophile aminohydrolases (Ntn hydrolases)"/>
    <property type="match status" value="1"/>
</dbReference>
<protein>
    <submittedName>
        <fullName evidence="2">Acyl-CoA--6-aminopenicillanic acid acyltransferase</fullName>
    </submittedName>
</protein>
<dbReference type="Gene3D" id="3.60.60.10">
    <property type="entry name" value="Penicillin V Acylase, Chain A"/>
    <property type="match status" value="1"/>
</dbReference>
<evidence type="ECO:0000313" key="3">
    <source>
        <dbReference type="Proteomes" id="UP000234748"/>
    </source>
</evidence>
<name>A0A2N5M518_9BACI</name>
<dbReference type="InterPro" id="IPR029055">
    <property type="entry name" value="Ntn_hydrolases_N"/>
</dbReference>
<gene>
    <name evidence="2" type="ORF">CUU66_12795</name>
</gene>
<dbReference type="InterPro" id="IPR005079">
    <property type="entry name" value="Peptidase_C45_hydrolase"/>
</dbReference>
<evidence type="ECO:0000259" key="1">
    <source>
        <dbReference type="Pfam" id="PF03417"/>
    </source>
</evidence>
<dbReference type="RefSeq" id="WP_101642764.1">
    <property type="nucleotide sequence ID" value="NZ_PGUY01000039.1"/>
</dbReference>
<organism evidence="2 3">
    <name type="scientific">Peribacillus deserti</name>
    <dbReference type="NCBI Taxonomy" id="673318"/>
    <lineage>
        <taxon>Bacteria</taxon>
        <taxon>Bacillati</taxon>
        <taxon>Bacillota</taxon>
        <taxon>Bacilli</taxon>
        <taxon>Bacillales</taxon>
        <taxon>Bacillaceae</taxon>
        <taxon>Peribacillus</taxon>
    </lineage>
</organism>
<comment type="caution">
    <text evidence="2">The sequence shown here is derived from an EMBL/GenBank/DDBJ whole genome shotgun (WGS) entry which is preliminary data.</text>
</comment>
<feature type="domain" description="Peptidase C45 hydrolase" evidence="1">
    <location>
        <begin position="105"/>
        <end position="310"/>
    </location>
</feature>
<keyword evidence="2" id="KW-0808">Transferase</keyword>
<dbReference type="Proteomes" id="UP000234748">
    <property type="component" value="Unassembled WGS sequence"/>
</dbReference>
<dbReference type="CDD" id="cd01935">
    <property type="entry name" value="Ntn_CGH_like"/>
    <property type="match status" value="1"/>
</dbReference>
<dbReference type="NCBIfam" id="NF040521">
    <property type="entry name" value="C45_proenzyme"/>
    <property type="match status" value="1"/>
</dbReference>
<dbReference type="PANTHER" id="PTHR34180">
    <property type="entry name" value="PEPTIDASE C45"/>
    <property type="match status" value="1"/>
</dbReference>
<dbReference type="Pfam" id="PF03417">
    <property type="entry name" value="AAT"/>
    <property type="match status" value="1"/>
</dbReference>